<keyword evidence="2" id="KW-0812">Transmembrane</keyword>
<evidence type="ECO:0008006" key="5">
    <source>
        <dbReference type="Google" id="ProtNLM"/>
    </source>
</evidence>
<proteinExistence type="predicted"/>
<reference evidence="3 4" key="1">
    <citation type="journal article" date="2017" name="Mol. Plant">
        <title>The Genome of Medicinal Plant Macleaya cordata Provides New Insights into Benzylisoquinoline Alkaloids Metabolism.</title>
        <authorList>
            <person name="Liu X."/>
            <person name="Liu Y."/>
            <person name="Huang P."/>
            <person name="Ma Y."/>
            <person name="Qing Z."/>
            <person name="Tang Q."/>
            <person name="Cao H."/>
            <person name="Cheng P."/>
            <person name="Zheng Y."/>
            <person name="Yuan Z."/>
            <person name="Zhou Y."/>
            <person name="Liu J."/>
            <person name="Tang Z."/>
            <person name="Zhuo Y."/>
            <person name="Zhang Y."/>
            <person name="Yu L."/>
            <person name="Huang J."/>
            <person name="Yang P."/>
            <person name="Peng Q."/>
            <person name="Zhang J."/>
            <person name="Jiang W."/>
            <person name="Zhang Z."/>
            <person name="Lin K."/>
            <person name="Ro D.K."/>
            <person name="Chen X."/>
            <person name="Xiong X."/>
            <person name="Shang Y."/>
            <person name="Huang S."/>
            <person name="Zeng J."/>
        </authorList>
    </citation>
    <scope>NUCLEOTIDE SEQUENCE [LARGE SCALE GENOMIC DNA]</scope>
    <source>
        <strain evidence="4">cv. BLH2017</strain>
        <tissue evidence="3">Root</tissue>
    </source>
</reference>
<dbReference type="OrthoDB" id="1894577at2759"/>
<keyword evidence="2" id="KW-1133">Transmembrane helix</keyword>
<keyword evidence="4" id="KW-1185">Reference proteome</keyword>
<feature type="transmembrane region" description="Helical" evidence="2">
    <location>
        <begin position="204"/>
        <end position="224"/>
    </location>
</feature>
<organism evidence="3 4">
    <name type="scientific">Macleaya cordata</name>
    <name type="common">Five-seeded plume-poppy</name>
    <name type="synonym">Bocconia cordata</name>
    <dbReference type="NCBI Taxonomy" id="56857"/>
    <lineage>
        <taxon>Eukaryota</taxon>
        <taxon>Viridiplantae</taxon>
        <taxon>Streptophyta</taxon>
        <taxon>Embryophyta</taxon>
        <taxon>Tracheophyta</taxon>
        <taxon>Spermatophyta</taxon>
        <taxon>Magnoliopsida</taxon>
        <taxon>Ranunculales</taxon>
        <taxon>Papaveraceae</taxon>
        <taxon>Papaveroideae</taxon>
        <taxon>Macleaya</taxon>
    </lineage>
</organism>
<evidence type="ECO:0000256" key="2">
    <source>
        <dbReference type="SAM" id="Phobius"/>
    </source>
</evidence>
<dbReference type="EMBL" id="MVGT01004481">
    <property type="protein sequence ID" value="OUZ99410.1"/>
    <property type="molecule type" value="Genomic_DNA"/>
</dbReference>
<sequence>MTLLIEYIGSSNDEPAWPNLSNTSVEGGEEVGNPDQNDGVCISPTQTTPTNIVLSTRMAWAHCALSSFPPSTNTVVAKKTLDTASSLPPLKLTKRKNYLRTKLLKTLTKPYPSPLLPQENTEEEQLIRKLSETLEIQQEEEEFEISSGRNVGDSSSGGPYLEEEEEGKNEQTELDSCNLRVSNNAGAGVSESAGVFSTRSILELVLYIVGIFVLQTVCAVWIFGSVHSDKKSGNEEKEADLGILRSEMVNEKKKGDFFFNLMGNVSGKIIGSKPGGFINVDKPQLEESIVKIRVMAREARESEAKKLSTNGLGSSSDGIGIDGDDIVPKVAVSRVKTNIQKEVDGRLSKLEKRLHSLREKSPALSVS</sequence>
<protein>
    <recommendedName>
        <fullName evidence="5">Transmembrane protein</fullName>
    </recommendedName>
</protein>
<feature type="compositionally biased region" description="Polar residues" evidence="1">
    <location>
        <begin position="147"/>
        <end position="157"/>
    </location>
</feature>
<accession>A0A200PMH8</accession>
<feature type="region of interest" description="Disordered" evidence="1">
    <location>
        <begin position="139"/>
        <end position="173"/>
    </location>
</feature>
<dbReference type="Proteomes" id="UP000195402">
    <property type="component" value="Unassembled WGS sequence"/>
</dbReference>
<gene>
    <name evidence="3" type="ORF">BVC80_8537g3</name>
</gene>
<evidence type="ECO:0000313" key="4">
    <source>
        <dbReference type="Proteomes" id="UP000195402"/>
    </source>
</evidence>
<evidence type="ECO:0000313" key="3">
    <source>
        <dbReference type="EMBL" id="OUZ99410.1"/>
    </source>
</evidence>
<keyword evidence="2" id="KW-0472">Membrane</keyword>
<dbReference type="PANTHER" id="PTHR34962:SF3">
    <property type="entry name" value="ABC SUBFAMILY C PROTEIN"/>
    <property type="match status" value="1"/>
</dbReference>
<name>A0A200PMH8_MACCD</name>
<dbReference type="AlphaFoldDB" id="A0A200PMH8"/>
<dbReference type="InParanoid" id="A0A200PMH8"/>
<evidence type="ECO:0000256" key="1">
    <source>
        <dbReference type="SAM" id="MobiDB-lite"/>
    </source>
</evidence>
<dbReference type="PANTHER" id="PTHR34962">
    <property type="entry name" value="EMBRYO DEFECTIVE 1703-RELATED"/>
    <property type="match status" value="1"/>
</dbReference>
<comment type="caution">
    <text evidence="3">The sequence shown here is derived from an EMBL/GenBank/DDBJ whole genome shotgun (WGS) entry which is preliminary data.</text>
</comment>